<name>E0Y0W1_9SPHI</name>
<accession>E0Y0W1</accession>
<protein>
    <submittedName>
        <fullName evidence="1">Uncharacterized protein</fullName>
    </submittedName>
</protein>
<organism evidence="1">
    <name type="scientific">uncultured Sphingobacterium sp. EB080_L08E11</name>
    <dbReference type="NCBI Taxonomy" id="710992"/>
    <lineage>
        <taxon>Bacteria</taxon>
        <taxon>Pseudomonadati</taxon>
        <taxon>Bacteroidota</taxon>
        <taxon>Sphingobacteriia</taxon>
        <taxon>Sphingobacteriales</taxon>
        <taxon>Sphingobacteriaceae</taxon>
        <taxon>Sphingobacterium</taxon>
        <taxon>environmental samples</taxon>
    </lineage>
</organism>
<dbReference type="EMBL" id="GU474939">
    <property type="protein sequence ID" value="ADI20302.1"/>
    <property type="molecule type" value="Genomic_DNA"/>
</dbReference>
<reference evidence="1" key="1">
    <citation type="journal article" date="2011" name="Environ. Microbiol.">
        <title>Time-series analyses of Monterey Bay coastal microbial picoplankton using a 'genome proxy' microarray.</title>
        <authorList>
            <person name="Rich V.I."/>
            <person name="Pham V.D."/>
            <person name="Eppley J."/>
            <person name="Shi Y."/>
            <person name="DeLong E.F."/>
        </authorList>
    </citation>
    <scope>NUCLEOTIDE SEQUENCE</scope>
</reference>
<sequence length="91" mass="10688">MGIQQFACSLAEIRHFFKAVGTFLPKPLINLLRSKRFFTVRFKEDDYALLTQRTNVFFNFSHKAKIREANWLTASNYGKSRSTKKPILPCW</sequence>
<dbReference type="AlphaFoldDB" id="E0Y0W1"/>
<proteinExistence type="predicted"/>
<evidence type="ECO:0000313" key="1">
    <source>
        <dbReference type="EMBL" id="ADI20302.1"/>
    </source>
</evidence>